<dbReference type="PANTHER" id="PTHR36930:SF1">
    <property type="entry name" value="MOSC DOMAIN-CONTAINING PROTEIN"/>
    <property type="match status" value="1"/>
</dbReference>
<dbReference type="Gene3D" id="2.40.33.20">
    <property type="entry name" value="PK beta-barrel domain-like"/>
    <property type="match status" value="1"/>
</dbReference>
<dbReference type="Pfam" id="PF03473">
    <property type="entry name" value="MOSC"/>
    <property type="match status" value="1"/>
</dbReference>
<dbReference type="GO" id="GO:0003824">
    <property type="term" value="F:catalytic activity"/>
    <property type="evidence" value="ECO:0007669"/>
    <property type="project" value="InterPro"/>
</dbReference>
<dbReference type="SUPFAM" id="SSF50800">
    <property type="entry name" value="PK beta-barrel domain-like"/>
    <property type="match status" value="1"/>
</dbReference>
<protein>
    <submittedName>
        <fullName evidence="2">Unannotated protein</fullName>
    </submittedName>
</protein>
<dbReference type="InterPro" id="IPR052716">
    <property type="entry name" value="MOSC_domain"/>
</dbReference>
<sequence>MSTVRSVHRSQIHGFSKESTDSITLITGLGVEGDAHCGALVKHRSRFAADPSQPNLRQVHLMMGETLDGENVPDGALGENITTYGIDLHALPTGTLISISDTVIELTGLRNPCAQINTYRDGLLAAFRSESPTGETIRRAGIMAIVINGGVIHTGDEIRIEIPQGRTEPLRPV</sequence>
<organism evidence="2">
    <name type="scientific">freshwater metagenome</name>
    <dbReference type="NCBI Taxonomy" id="449393"/>
    <lineage>
        <taxon>unclassified sequences</taxon>
        <taxon>metagenomes</taxon>
        <taxon>ecological metagenomes</taxon>
    </lineage>
</organism>
<dbReference type="GO" id="GO:0030170">
    <property type="term" value="F:pyridoxal phosphate binding"/>
    <property type="evidence" value="ECO:0007669"/>
    <property type="project" value="InterPro"/>
</dbReference>
<name>A0A6J7TIW6_9ZZZZ</name>
<evidence type="ECO:0000313" key="2">
    <source>
        <dbReference type="EMBL" id="CAB5053764.1"/>
    </source>
</evidence>
<accession>A0A6J7TIW6</accession>
<dbReference type="GO" id="GO:0030151">
    <property type="term" value="F:molybdenum ion binding"/>
    <property type="evidence" value="ECO:0007669"/>
    <property type="project" value="InterPro"/>
</dbReference>
<reference evidence="2" key="1">
    <citation type="submission" date="2020-05" db="EMBL/GenBank/DDBJ databases">
        <authorList>
            <person name="Chiriac C."/>
            <person name="Salcher M."/>
            <person name="Ghai R."/>
            <person name="Kavagutti S V."/>
        </authorList>
    </citation>
    <scope>NUCLEOTIDE SEQUENCE</scope>
</reference>
<evidence type="ECO:0000259" key="1">
    <source>
        <dbReference type="PROSITE" id="PS51340"/>
    </source>
</evidence>
<dbReference type="InterPro" id="IPR005302">
    <property type="entry name" value="MoCF_Sase_C"/>
</dbReference>
<dbReference type="PANTHER" id="PTHR36930">
    <property type="entry name" value="METAL-SULFUR CLUSTER BIOSYNTHESIS PROTEINS YUAD-RELATED"/>
    <property type="match status" value="1"/>
</dbReference>
<feature type="domain" description="MOSC" evidence="1">
    <location>
        <begin position="18"/>
        <end position="161"/>
    </location>
</feature>
<proteinExistence type="predicted"/>
<dbReference type="EMBL" id="CAFBQH010000079">
    <property type="protein sequence ID" value="CAB5053764.1"/>
    <property type="molecule type" value="Genomic_DNA"/>
</dbReference>
<dbReference type="PROSITE" id="PS51340">
    <property type="entry name" value="MOSC"/>
    <property type="match status" value="1"/>
</dbReference>
<dbReference type="InterPro" id="IPR011037">
    <property type="entry name" value="Pyrv_Knase-like_insert_dom_sf"/>
</dbReference>
<dbReference type="AlphaFoldDB" id="A0A6J7TIW6"/>
<gene>
    <name evidence="2" type="ORF">UFOPK4293_01212</name>
</gene>